<dbReference type="Gene3D" id="3.10.450.50">
    <property type="match status" value="1"/>
</dbReference>
<dbReference type="InterPro" id="IPR037401">
    <property type="entry name" value="SnoaL-like"/>
</dbReference>
<protein>
    <recommendedName>
        <fullName evidence="1">SnoaL-like domain-containing protein</fullName>
    </recommendedName>
</protein>
<name>A0A252A169_9PROT</name>
<evidence type="ECO:0000313" key="3">
    <source>
        <dbReference type="Proteomes" id="UP000194565"/>
    </source>
</evidence>
<evidence type="ECO:0000259" key="1">
    <source>
        <dbReference type="Pfam" id="PF12680"/>
    </source>
</evidence>
<dbReference type="SUPFAM" id="SSF54427">
    <property type="entry name" value="NTF2-like"/>
    <property type="match status" value="1"/>
</dbReference>
<organism evidence="2 3">
    <name type="scientific">Acetobacter tropicalis</name>
    <dbReference type="NCBI Taxonomy" id="104102"/>
    <lineage>
        <taxon>Bacteria</taxon>
        <taxon>Pseudomonadati</taxon>
        <taxon>Pseudomonadota</taxon>
        <taxon>Alphaproteobacteria</taxon>
        <taxon>Acetobacterales</taxon>
        <taxon>Acetobacteraceae</taxon>
        <taxon>Acetobacter</taxon>
    </lineage>
</organism>
<sequence length="132" mass="14533">MEQIMTETAKTLVETWYRTGDTTLLSDGIVWSVLPTFPEGGQYVGRKAVEEQFFTRIMKHFSDYVTLPHSVTAEGKSVATTGVYRVRTARGQSGDIAFAHLWTVENGEITALHQVADTAAIQKLLGSGELVL</sequence>
<dbReference type="Pfam" id="PF12680">
    <property type="entry name" value="SnoaL_2"/>
    <property type="match status" value="1"/>
</dbReference>
<dbReference type="RefSeq" id="WP_086642040.1">
    <property type="nucleotide sequence ID" value="NZ_JOMM01000066.1"/>
</dbReference>
<proteinExistence type="predicted"/>
<dbReference type="EMBL" id="JOMM01000066">
    <property type="protein sequence ID" value="OUI80880.1"/>
    <property type="molecule type" value="Genomic_DNA"/>
</dbReference>
<gene>
    <name evidence="2" type="ORF">HC62_16620</name>
</gene>
<accession>A0A252A169</accession>
<dbReference type="InterPro" id="IPR032710">
    <property type="entry name" value="NTF2-like_dom_sf"/>
</dbReference>
<dbReference type="PANTHER" id="PTHR41252">
    <property type="entry name" value="BLR2505 PROTEIN"/>
    <property type="match status" value="1"/>
</dbReference>
<dbReference type="AlphaFoldDB" id="A0A252A169"/>
<comment type="caution">
    <text evidence="2">The sequence shown here is derived from an EMBL/GenBank/DDBJ whole genome shotgun (WGS) entry which is preliminary data.</text>
</comment>
<dbReference type="Proteomes" id="UP000194565">
    <property type="component" value="Unassembled WGS sequence"/>
</dbReference>
<reference evidence="2 3" key="1">
    <citation type="submission" date="2014-06" db="EMBL/GenBank/DDBJ databases">
        <authorList>
            <person name="Ju J."/>
            <person name="Zhang J."/>
        </authorList>
    </citation>
    <scope>NUCLEOTIDE SEQUENCE [LARGE SCALE GENOMIC DNA]</scope>
    <source>
        <strain evidence="2">DmW_042</strain>
    </source>
</reference>
<dbReference type="PANTHER" id="PTHR41252:SF1">
    <property type="entry name" value="BLR2505 PROTEIN"/>
    <property type="match status" value="1"/>
</dbReference>
<feature type="domain" description="SnoaL-like" evidence="1">
    <location>
        <begin position="23"/>
        <end position="111"/>
    </location>
</feature>
<evidence type="ECO:0000313" key="2">
    <source>
        <dbReference type="EMBL" id="OUI80880.1"/>
    </source>
</evidence>